<dbReference type="EMBL" id="CP042239">
    <property type="protein sequence ID" value="QDX26854.1"/>
    <property type="molecule type" value="Genomic_DNA"/>
</dbReference>
<reference evidence="1 2" key="1">
    <citation type="submission" date="2019-07" db="EMBL/GenBank/DDBJ databases">
        <title>Sphingomonas alkalisoli sp. nov., isolated from rhizosphere soil of Suaedae salsa.</title>
        <authorList>
            <person name="Zhang H."/>
            <person name="Xu L."/>
            <person name="Zhang J.-X."/>
            <person name="Sun J.-Q."/>
        </authorList>
    </citation>
    <scope>NUCLEOTIDE SEQUENCE [LARGE SCALE GENOMIC DNA]</scope>
    <source>
        <strain evidence="1 2">XS-10</strain>
    </source>
</reference>
<keyword evidence="2" id="KW-1185">Reference proteome</keyword>
<protein>
    <submittedName>
        <fullName evidence="1">Uncharacterized protein</fullName>
    </submittedName>
</protein>
<dbReference type="Proteomes" id="UP000318055">
    <property type="component" value="Chromosome"/>
</dbReference>
<gene>
    <name evidence="1" type="ORF">FPZ54_13120</name>
</gene>
<name>A0A518RHE6_9SPHN</name>
<evidence type="ECO:0000313" key="2">
    <source>
        <dbReference type="Proteomes" id="UP000318055"/>
    </source>
</evidence>
<dbReference type="KEGG" id="ssua:FPZ54_13120"/>
<dbReference type="RefSeq" id="WP_145847861.1">
    <property type="nucleotide sequence ID" value="NZ_CP042239.1"/>
</dbReference>
<dbReference type="AlphaFoldDB" id="A0A518RHE6"/>
<organism evidence="1 2">
    <name type="scientific">Sphingomonas suaedae</name>
    <dbReference type="NCBI Taxonomy" id="2599297"/>
    <lineage>
        <taxon>Bacteria</taxon>
        <taxon>Pseudomonadati</taxon>
        <taxon>Pseudomonadota</taxon>
        <taxon>Alphaproteobacteria</taxon>
        <taxon>Sphingomonadales</taxon>
        <taxon>Sphingomonadaceae</taxon>
        <taxon>Sphingomonas</taxon>
    </lineage>
</organism>
<proteinExistence type="predicted"/>
<sequence length="132" mass="14865">MTPPIEETPYCRLYIDTRASDDDVQALLDQSTSKEFDGLRVWADNFKNDAYLAERSARKPYCPIEASRWTAEVDAEDSDPESHECFQAGVVAMIRSLRACGMIVTASCDFEDRVASETGWNWSSETTEPLRG</sequence>
<accession>A0A518RHE6</accession>
<dbReference type="OrthoDB" id="8481426at2"/>
<evidence type="ECO:0000313" key="1">
    <source>
        <dbReference type="EMBL" id="QDX26854.1"/>
    </source>
</evidence>